<sequence>PVCVVSIAGPCRKGKSYILSKAFDQPDVFPLGHKMEAETMGIWIWIVPEKFKNSNGQEFTVVLLDSEGIDATNSENTNDHQIFTLTVLLASVLIYNSQGVPTRSDVIELKIMWVSVLVDIYTIEMLLYSLTVCSYIGKLSERIQTRSTVSGAYSPSQNSEFFHKTFPYFIWLLRDVTQSIPDDCKNIREYFLK</sequence>
<organism evidence="5 6">
    <name type="scientific">Pocillopora damicornis</name>
    <name type="common">Cauliflower coral</name>
    <name type="synonym">Millepora damicornis</name>
    <dbReference type="NCBI Taxonomy" id="46731"/>
    <lineage>
        <taxon>Eukaryota</taxon>
        <taxon>Metazoa</taxon>
        <taxon>Cnidaria</taxon>
        <taxon>Anthozoa</taxon>
        <taxon>Hexacorallia</taxon>
        <taxon>Scleractinia</taxon>
        <taxon>Astrocoeniina</taxon>
        <taxon>Pocilloporidae</taxon>
        <taxon>Pocillopora</taxon>
    </lineage>
</organism>
<evidence type="ECO:0000313" key="5">
    <source>
        <dbReference type="EMBL" id="RMX43935.1"/>
    </source>
</evidence>
<dbReference type="GO" id="GO:0003924">
    <property type="term" value="F:GTPase activity"/>
    <property type="evidence" value="ECO:0007669"/>
    <property type="project" value="InterPro"/>
</dbReference>
<comment type="caution">
    <text evidence="5">The sequence shown here is derived from an EMBL/GenBank/DDBJ whole genome shotgun (WGS) entry which is preliminary data.</text>
</comment>
<evidence type="ECO:0000256" key="3">
    <source>
        <dbReference type="PROSITE-ProRule" id="PRU01052"/>
    </source>
</evidence>
<dbReference type="InterPro" id="IPR015894">
    <property type="entry name" value="Guanylate-bd_N"/>
</dbReference>
<keyword evidence="2" id="KW-0342">GTP-binding</keyword>
<dbReference type="Gene3D" id="3.40.50.300">
    <property type="entry name" value="P-loop containing nucleotide triphosphate hydrolases"/>
    <property type="match status" value="1"/>
</dbReference>
<dbReference type="Proteomes" id="UP000275408">
    <property type="component" value="Unassembled WGS sequence"/>
</dbReference>
<evidence type="ECO:0000313" key="6">
    <source>
        <dbReference type="Proteomes" id="UP000275408"/>
    </source>
</evidence>
<protein>
    <recommendedName>
        <fullName evidence="4">GB1/RHD3-type G domain-containing protein</fullName>
    </recommendedName>
</protein>
<proteinExistence type="inferred from homology"/>
<feature type="domain" description="GB1/RHD3-type G" evidence="4">
    <location>
        <begin position="1"/>
        <end position="97"/>
    </location>
</feature>
<dbReference type="InterPro" id="IPR027417">
    <property type="entry name" value="P-loop_NTPase"/>
</dbReference>
<evidence type="ECO:0000259" key="4">
    <source>
        <dbReference type="PROSITE" id="PS51715"/>
    </source>
</evidence>
<keyword evidence="6" id="KW-1185">Reference proteome</keyword>
<dbReference type="OrthoDB" id="5958801at2759"/>
<feature type="non-terminal residue" evidence="5">
    <location>
        <position position="1"/>
    </location>
</feature>
<dbReference type="Pfam" id="PF02263">
    <property type="entry name" value="GBP"/>
    <property type="match status" value="1"/>
</dbReference>
<dbReference type="PROSITE" id="PS51715">
    <property type="entry name" value="G_GB1_RHD3"/>
    <property type="match status" value="1"/>
</dbReference>
<evidence type="ECO:0000256" key="1">
    <source>
        <dbReference type="ARBA" id="ARBA00022741"/>
    </source>
</evidence>
<keyword evidence="1" id="KW-0547">Nucleotide-binding</keyword>
<name>A0A3M6TRA5_POCDA</name>
<reference evidence="5 6" key="1">
    <citation type="journal article" date="2018" name="Sci. Rep.">
        <title>Comparative analysis of the Pocillopora damicornis genome highlights role of immune system in coral evolution.</title>
        <authorList>
            <person name="Cunning R."/>
            <person name="Bay R.A."/>
            <person name="Gillette P."/>
            <person name="Baker A.C."/>
            <person name="Traylor-Knowles N."/>
        </authorList>
    </citation>
    <scope>NUCLEOTIDE SEQUENCE [LARGE SCALE GENOMIC DNA]</scope>
    <source>
        <strain evidence="5">RSMAS</strain>
        <tissue evidence="5">Whole animal</tissue>
    </source>
</reference>
<dbReference type="GO" id="GO:0005525">
    <property type="term" value="F:GTP binding"/>
    <property type="evidence" value="ECO:0007669"/>
    <property type="project" value="UniProtKB-KW"/>
</dbReference>
<dbReference type="PANTHER" id="PTHR10751">
    <property type="entry name" value="GUANYLATE BINDING PROTEIN"/>
    <property type="match status" value="1"/>
</dbReference>
<dbReference type="InterPro" id="IPR030386">
    <property type="entry name" value="G_GB1_RHD3_dom"/>
</dbReference>
<evidence type="ECO:0000256" key="2">
    <source>
        <dbReference type="ARBA" id="ARBA00023134"/>
    </source>
</evidence>
<gene>
    <name evidence="5" type="ORF">pdam_00025897</name>
</gene>
<accession>A0A3M6TRA5</accession>
<comment type="similarity">
    <text evidence="3">Belongs to the TRAFAC class dynamin-like GTPase superfamily. GB1/RHD3 GTPase family.</text>
</comment>
<dbReference type="EMBL" id="RCHS01003095">
    <property type="protein sequence ID" value="RMX43935.1"/>
    <property type="molecule type" value="Genomic_DNA"/>
</dbReference>
<dbReference type="AlphaFoldDB" id="A0A3M6TRA5"/>
<feature type="non-terminal residue" evidence="5">
    <location>
        <position position="193"/>
    </location>
</feature>
<dbReference type="SUPFAM" id="SSF52540">
    <property type="entry name" value="P-loop containing nucleoside triphosphate hydrolases"/>
    <property type="match status" value="1"/>
</dbReference>